<dbReference type="InterPro" id="IPR004856">
    <property type="entry name" value="Glyco_trans_ALG6/ALG8"/>
</dbReference>
<feature type="transmembrane region" description="Helical" evidence="10">
    <location>
        <begin position="490"/>
        <end position="509"/>
    </location>
</feature>
<keyword evidence="6 10" id="KW-0812">Transmembrane</keyword>
<evidence type="ECO:0000256" key="11">
    <source>
        <dbReference type="SAM" id="MobiDB-lite"/>
    </source>
</evidence>
<evidence type="ECO:0000256" key="1">
    <source>
        <dbReference type="ARBA" id="ARBA00004477"/>
    </source>
</evidence>
<evidence type="ECO:0000256" key="8">
    <source>
        <dbReference type="ARBA" id="ARBA00022989"/>
    </source>
</evidence>
<evidence type="ECO:0000256" key="4">
    <source>
        <dbReference type="ARBA" id="ARBA00022676"/>
    </source>
</evidence>
<evidence type="ECO:0000256" key="9">
    <source>
        <dbReference type="ARBA" id="ARBA00023136"/>
    </source>
</evidence>
<feature type="transmembrane region" description="Helical" evidence="10">
    <location>
        <begin position="607"/>
        <end position="632"/>
    </location>
</feature>
<protein>
    <recommendedName>
        <fullName evidence="10">Alpha-1,3-glucosyltransferase</fullName>
        <ecNumber evidence="10">2.4.1.-</ecNumber>
    </recommendedName>
</protein>
<feature type="transmembrane region" description="Helical" evidence="10">
    <location>
        <begin position="644"/>
        <end position="665"/>
    </location>
</feature>
<dbReference type="EMBL" id="HBHK01018319">
    <property type="protein sequence ID" value="CAD9693143.1"/>
    <property type="molecule type" value="Transcribed_RNA"/>
</dbReference>
<evidence type="ECO:0000256" key="10">
    <source>
        <dbReference type="RuleBase" id="RU363110"/>
    </source>
</evidence>
<dbReference type="EC" id="2.4.1.-" evidence="10"/>
<keyword evidence="9 10" id="KW-0472">Membrane</keyword>
<evidence type="ECO:0000313" key="12">
    <source>
        <dbReference type="EMBL" id="CAD9693143.1"/>
    </source>
</evidence>
<evidence type="ECO:0000256" key="7">
    <source>
        <dbReference type="ARBA" id="ARBA00022824"/>
    </source>
</evidence>
<comment type="similarity">
    <text evidence="3 10">Belongs to the ALG6/ALG8 glucosyltransferase family.</text>
</comment>
<evidence type="ECO:0000256" key="5">
    <source>
        <dbReference type="ARBA" id="ARBA00022679"/>
    </source>
</evidence>
<sequence length="708" mass="81007">MPTTGESVGVIFGCALALKSLLLPSYQSVEFDLHKSWLMTTYSLPCGEWYFEEQARFPIDYPPVFAYFKYCLSVIATWIDQDVWSYGPMFWGYFNRLTVILTDPVLLLGVLLYSTTWPLVTTTDMAWSRNKVVVVAALISFNPGLIFVDHIHLHYSGLSIGILLISIAFLRRGDGLGDIVGIAVFVFLLVFDCTFLPVVPLYGVYVIRHYCCVPSDNHRNGGVVGRHLVSMSSSDGISDDTTSDAGNEEDDEDEDYTPRRRRFRLSTFSSSDRDNKATGTILKHMRQKETKALKVDNNENVDKNVWKAKKRQKNKKHGKGRINYIETDFRKLLVRPRPRGSSSLEVVTNNRVFRIHRFAILVFVVFAVLSISTLPIVWSIHKVSGRPLLEDVAIFIEQLGKRLFPQNQTMCLDYWAPNMWALYMGLDKILALVSRFWGLDITWDLPNQDSQIDEWAYLQVLPIVRPWWATLCMFLSMFPALKRVWNFPHLSLFLPAYVYCMTCAFMFGFHVHEKSVLMIVVPLTLASCDSTMDARLYLLMSWIAHVSLIPLLETPDLKALKPVLLCVHCFASYVALDQYHIMARKARRIRPEPNGGGVSLGKGDRRYFIGLAMVYFFAEVLHPILPFLSLLWPEFEMMHDKYAFLPRMVISLYCATGMFHCWTLAMQQVSRKISVIASYQWSPKAQHQLATLSDGGVSLNEMSRLSLF</sequence>
<reference evidence="12" key="1">
    <citation type="submission" date="2021-01" db="EMBL/GenBank/DDBJ databases">
        <authorList>
            <person name="Corre E."/>
            <person name="Pelletier E."/>
            <person name="Niang G."/>
            <person name="Scheremetjew M."/>
            <person name="Finn R."/>
            <person name="Kale V."/>
            <person name="Holt S."/>
            <person name="Cochrane G."/>
            <person name="Meng A."/>
            <person name="Brown T."/>
            <person name="Cohen L."/>
        </authorList>
    </citation>
    <scope>NUCLEOTIDE SEQUENCE</scope>
    <source>
        <strain evidence="12">NY070348D</strain>
    </source>
</reference>
<proteinExistence type="inferred from homology"/>
<keyword evidence="7 10" id="KW-0256">Endoplasmic reticulum</keyword>
<dbReference type="GO" id="GO:0042283">
    <property type="term" value="F:dolichyl pyrophosphate Glc1Man9GlcNAc2 alpha-1,3-glucosyltransferase activity"/>
    <property type="evidence" value="ECO:0007669"/>
    <property type="project" value="TreeGrafter"/>
</dbReference>
<organism evidence="12">
    <name type="scientific">Mucochytrium quahogii</name>
    <dbReference type="NCBI Taxonomy" id="96639"/>
    <lineage>
        <taxon>Eukaryota</taxon>
        <taxon>Sar</taxon>
        <taxon>Stramenopiles</taxon>
        <taxon>Bigyra</taxon>
        <taxon>Labyrinthulomycetes</taxon>
        <taxon>Thraustochytrida</taxon>
        <taxon>Thraustochytriidae</taxon>
        <taxon>Mucochytrium</taxon>
    </lineage>
</organism>
<evidence type="ECO:0000256" key="3">
    <source>
        <dbReference type="ARBA" id="ARBA00008715"/>
    </source>
</evidence>
<accession>A0A7S2WKC5</accession>
<dbReference type="GO" id="GO:0006487">
    <property type="term" value="P:protein N-linked glycosylation"/>
    <property type="evidence" value="ECO:0007669"/>
    <property type="project" value="TreeGrafter"/>
</dbReference>
<feature type="region of interest" description="Disordered" evidence="11">
    <location>
        <begin position="232"/>
        <end position="256"/>
    </location>
</feature>
<keyword evidence="5 10" id="KW-0808">Transferase</keyword>
<feature type="transmembrane region" description="Helical" evidence="10">
    <location>
        <begin position="97"/>
        <end position="120"/>
    </location>
</feature>
<feature type="compositionally biased region" description="Acidic residues" evidence="11">
    <location>
        <begin position="237"/>
        <end position="255"/>
    </location>
</feature>
<keyword evidence="4 10" id="KW-0328">Glycosyltransferase</keyword>
<feature type="transmembrane region" description="Helical" evidence="10">
    <location>
        <begin position="179"/>
        <end position="199"/>
    </location>
</feature>
<gene>
    <name evidence="12" type="ORF">QSP1433_LOCUS11609</name>
</gene>
<comment type="caution">
    <text evidence="10">Lacks conserved residue(s) required for the propagation of feature annotation.</text>
</comment>
<dbReference type="UniPathway" id="UPA00378"/>
<dbReference type="PANTHER" id="PTHR12413:SF2">
    <property type="entry name" value="DOLICHYL PYROPHOSPHATE GLC1MAN9GLCNAC2 ALPHA-1,3-GLUCOSYLTRANSFERASE-RELATED"/>
    <property type="match status" value="1"/>
</dbReference>
<dbReference type="GO" id="GO:0005789">
    <property type="term" value="C:endoplasmic reticulum membrane"/>
    <property type="evidence" value="ECO:0007669"/>
    <property type="project" value="UniProtKB-SubCell"/>
</dbReference>
<dbReference type="Pfam" id="PF03155">
    <property type="entry name" value="Alg6_Alg8"/>
    <property type="match status" value="2"/>
</dbReference>
<feature type="transmembrane region" description="Helical" evidence="10">
    <location>
        <begin position="358"/>
        <end position="380"/>
    </location>
</feature>
<comment type="subcellular location">
    <subcellularLocation>
        <location evidence="1 10">Endoplasmic reticulum membrane</location>
        <topology evidence="1 10">Multi-pass membrane protein</topology>
    </subcellularLocation>
</comment>
<comment type="pathway">
    <text evidence="2 10">Protein modification; protein glycosylation.</text>
</comment>
<keyword evidence="8 10" id="KW-1133">Transmembrane helix</keyword>
<evidence type="ECO:0000256" key="2">
    <source>
        <dbReference type="ARBA" id="ARBA00004922"/>
    </source>
</evidence>
<feature type="transmembrane region" description="Helical" evidence="10">
    <location>
        <begin position="132"/>
        <end position="148"/>
    </location>
</feature>
<evidence type="ECO:0000256" key="6">
    <source>
        <dbReference type="ARBA" id="ARBA00022692"/>
    </source>
</evidence>
<dbReference type="AlphaFoldDB" id="A0A7S2WKC5"/>
<dbReference type="PANTHER" id="PTHR12413">
    <property type="entry name" value="DOLICHYL GLYCOSYLTRANSFERASE"/>
    <property type="match status" value="1"/>
</dbReference>
<name>A0A7S2WKC5_9STRA</name>